<evidence type="ECO:0000256" key="7">
    <source>
        <dbReference type="ARBA" id="ARBA00022737"/>
    </source>
</evidence>
<feature type="region of interest" description="Disordered" evidence="11">
    <location>
        <begin position="385"/>
        <end position="442"/>
    </location>
</feature>
<proteinExistence type="inferred from homology"/>
<gene>
    <name evidence="13" type="ORF">BT67DRAFT_448432</name>
</gene>
<feature type="compositionally biased region" description="Polar residues" evidence="11">
    <location>
        <begin position="29"/>
        <end position="38"/>
    </location>
</feature>
<dbReference type="GO" id="GO:0005737">
    <property type="term" value="C:cytoplasm"/>
    <property type="evidence" value="ECO:0007669"/>
    <property type="project" value="UniProtKB-SubCell"/>
</dbReference>
<evidence type="ECO:0000256" key="3">
    <source>
        <dbReference type="ARBA" id="ARBA00006624"/>
    </source>
</evidence>
<dbReference type="PIRSF" id="PIRSF018148">
    <property type="entry name" value="UCP018148_CBS_YBR214w"/>
    <property type="match status" value="1"/>
</dbReference>
<evidence type="ECO:0000256" key="9">
    <source>
        <dbReference type="PIRNR" id="PIRNR018148"/>
    </source>
</evidence>
<dbReference type="InterPro" id="IPR046342">
    <property type="entry name" value="CBS_dom_sf"/>
</dbReference>
<keyword evidence="8 10" id="KW-0129">CBS domain</keyword>
<dbReference type="PANTHER" id="PTHR13780:SF36">
    <property type="entry name" value="CBS DOMAIN-CONTAINING PROTEIN"/>
    <property type="match status" value="1"/>
</dbReference>
<keyword evidence="6 9" id="KW-0963">Cytoplasm</keyword>
<evidence type="ECO:0000313" key="14">
    <source>
        <dbReference type="Proteomes" id="UP001304895"/>
    </source>
</evidence>
<organism evidence="13 14">
    <name type="scientific">Trichocladium antarcticum</name>
    <dbReference type="NCBI Taxonomy" id="1450529"/>
    <lineage>
        <taxon>Eukaryota</taxon>
        <taxon>Fungi</taxon>
        <taxon>Dikarya</taxon>
        <taxon>Ascomycota</taxon>
        <taxon>Pezizomycotina</taxon>
        <taxon>Sordariomycetes</taxon>
        <taxon>Sordariomycetidae</taxon>
        <taxon>Sordariales</taxon>
        <taxon>Chaetomiaceae</taxon>
        <taxon>Trichocladium</taxon>
    </lineage>
</organism>
<comment type="subcellular location">
    <subcellularLocation>
        <location evidence="2 9">Cytoplasm</location>
    </subcellularLocation>
</comment>
<evidence type="ECO:0000259" key="12">
    <source>
        <dbReference type="PROSITE" id="PS51371"/>
    </source>
</evidence>
<evidence type="ECO:0000256" key="2">
    <source>
        <dbReference type="ARBA" id="ARBA00004496"/>
    </source>
</evidence>
<feature type="domain" description="CBS" evidence="12">
    <location>
        <begin position="272"/>
        <end position="329"/>
    </location>
</feature>
<dbReference type="Proteomes" id="UP001304895">
    <property type="component" value="Unassembled WGS sequence"/>
</dbReference>
<feature type="compositionally biased region" description="Low complexity" evidence="11">
    <location>
        <begin position="430"/>
        <end position="442"/>
    </location>
</feature>
<dbReference type="SMART" id="SM00116">
    <property type="entry name" value="CBS"/>
    <property type="match status" value="2"/>
</dbReference>
<comment type="function">
    <text evidence="1 9">Involved in DNA replication and cell separation.</text>
</comment>
<dbReference type="SUPFAM" id="SSF54631">
    <property type="entry name" value="CBS-domain pair"/>
    <property type="match status" value="2"/>
</dbReference>
<evidence type="ECO:0000256" key="10">
    <source>
        <dbReference type="PROSITE-ProRule" id="PRU00703"/>
    </source>
</evidence>
<dbReference type="Pfam" id="PF00571">
    <property type="entry name" value="CBS"/>
    <property type="match status" value="2"/>
</dbReference>
<dbReference type="InterPro" id="IPR000644">
    <property type="entry name" value="CBS_dom"/>
</dbReference>
<dbReference type="CDD" id="cd02205">
    <property type="entry name" value="CBS_pair_SF"/>
    <property type="match status" value="1"/>
</dbReference>
<dbReference type="GO" id="GO:0030071">
    <property type="term" value="P:regulation of mitotic metaphase/anaphase transition"/>
    <property type="evidence" value="ECO:0007669"/>
    <property type="project" value="InterPro"/>
</dbReference>
<evidence type="ECO:0000256" key="6">
    <source>
        <dbReference type="ARBA" id="ARBA00022490"/>
    </source>
</evidence>
<keyword evidence="7" id="KW-0677">Repeat</keyword>
<dbReference type="PANTHER" id="PTHR13780">
    <property type="entry name" value="AMP-ACTIVATED PROTEIN KINASE, GAMMA REGULATORY SUBUNIT"/>
    <property type="match status" value="1"/>
</dbReference>
<evidence type="ECO:0000256" key="4">
    <source>
        <dbReference type="ARBA" id="ARBA00014106"/>
    </source>
</evidence>
<dbReference type="EMBL" id="MU853404">
    <property type="protein sequence ID" value="KAK4136161.1"/>
    <property type="molecule type" value="Genomic_DNA"/>
</dbReference>
<evidence type="ECO:0000256" key="1">
    <source>
        <dbReference type="ARBA" id="ARBA00002656"/>
    </source>
</evidence>
<accession>A0AAN6ZFV7</accession>
<evidence type="ECO:0000256" key="5">
    <source>
        <dbReference type="ARBA" id="ARBA00020584"/>
    </source>
</evidence>
<sequence length="533" mass="56902">MDNPDPAAKGVSGNTAGSSSNWPGAPTMERSNSQSSAHKPSHVAAHRQSFAENQRHPPPSPRSHRHPSFTQQALQELMNHPPSNRRPNPRHSGKDWQDIVLGELAVPEDVRWAELDTSVQDATMVLLKQNPCNVVLVRETAATKTAVCAFDYSDLNTYLLVVVGLAKPDEEHASLYAEISKKAQQHEEITLREIRPLSRKEELVALPADSTLDRAMEAFGSGIHRILIVNPANEVIGVLSQLRLAEFFWHESVNFPVIDRLYGSLLRDLQIGNHQIIAINLDAPLTDALLLMHNEGLTSVAVVDQGLNVVGNISTADVKHLTSAASLPLLKNTCMNFISVILSERGVEHGRDSFPVFHVNAYSTLGHTVAKLVATRSHRMWVVESASPSPSPSAPATPLLQPSHPSHPAPAPSTGIGGAASPPPMGTVILPPMSSSASAPQSPLPGQGFPVGVGVSVGVGVGVGVGAASLPGSSLSGRLTGVVSMTDVLNLFAKSSGLRPSDPSEQRARRRRSSSLSVRPSLDGGRPSMDFRR</sequence>
<keyword evidence="14" id="KW-1185">Reference proteome</keyword>
<dbReference type="GO" id="GO:0042149">
    <property type="term" value="P:cellular response to glucose starvation"/>
    <property type="evidence" value="ECO:0007669"/>
    <property type="project" value="UniProtKB-UniRule"/>
</dbReference>
<dbReference type="InterPro" id="IPR016711">
    <property type="entry name" value="Ssd23"/>
</dbReference>
<dbReference type="GO" id="GO:0004865">
    <property type="term" value="F:protein serine/threonine phosphatase inhibitor activity"/>
    <property type="evidence" value="ECO:0007669"/>
    <property type="project" value="TreeGrafter"/>
</dbReference>
<dbReference type="InterPro" id="IPR050511">
    <property type="entry name" value="AMPK_gamma/SDS23_families"/>
</dbReference>
<evidence type="ECO:0000256" key="8">
    <source>
        <dbReference type="ARBA" id="ARBA00023122"/>
    </source>
</evidence>
<reference evidence="13" key="1">
    <citation type="journal article" date="2023" name="Mol. Phylogenet. Evol.">
        <title>Genome-scale phylogeny and comparative genomics of the fungal order Sordariales.</title>
        <authorList>
            <person name="Hensen N."/>
            <person name="Bonometti L."/>
            <person name="Westerberg I."/>
            <person name="Brannstrom I.O."/>
            <person name="Guillou S."/>
            <person name="Cros-Aarteil S."/>
            <person name="Calhoun S."/>
            <person name="Haridas S."/>
            <person name="Kuo A."/>
            <person name="Mondo S."/>
            <person name="Pangilinan J."/>
            <person name="Riley R."/>
            <person name="LaButti K."/>
            <person name="Andreopoulos B."/>
            <person name="Lipzen A."/>
            <person name="Chen C."/>
            <person name="Yan M."/>
            <person name="Daum C."/>
            <person name="Ng V."/>
            <person name="Clum A."/>
            <person name="Steindorff A."/>
            <person name="Ohm R.A."/>
            <person name="Martin F."/>
            <person name="Silar P."/>
            <person name="Natvig D.O."/>
            <person name="Lalanne C."/>
            <person name="Gautier V."/>
            <person name="Ament-Velasquez S.L."/>
            <person name="Kruys A."/>
            <person name="Hutchinson M.I."/>
            <person name="Powell A.J."/>
            <person name="Barry K."/>
            <person name="Miller A.N."/>
            <person name="Grigoriev I.V."/>
            <person name="Debuchy R."/>
            <person name="Gladieux P."/>
            <person name="Hiltunen Thoren M."/>
            <person name="Johannesson H."/>
        </authorList>
    </citation>
    <scope>NUCLEOTIDE SEQUENCE</scope>
    <source>
        <strain evidence="13">CBS 123565</strain>
    </source>
</reference>
<dbReference type="PROSITE" id="PS51371">
    <property type="entry name" value="CBS"/>
    <property type="match status" value="2"/>
</dbReference>
<comment type="similarity">
    <text evidence="3 9">Belongs to the SDS23 family.</text>
</comment>
<comment type="caution">
    <text evidence="13">The sequence shown here is derived from an EMBL/GenBank/DDBJ whole genome shotgun (WGS) entry which is preliminary data.</text>
</comment>
<reference evidence="13" key="2">
    <citation type="submission" date="2023-05" db="EMBL/GenBank/DDBJ databases">
        <authorList>
            <consortium name="Lawrence Berkeley National Laboratory"/>
            <person name="Steindorff A."/>
            <person name="Hensen N."/>
            <person name="Bonometti L."/>
            <person name="Westerberg I."/>
            <person name="Brannstrom I.O."/>
            <person name="Guillou S."/>
            <person name="Cros-Aarteil S."/>
            <person name="Calhoun S."/>
            <person name="Haridas S."/>
            <person name="Kuo A."/>
            <person name="Mondo S."/>
            <person name="Pangilinan J."/>
            <person name="Riley R."/>
            <person name="Labutti K."/>
            <person name="Andreopoulos B."/>
            <person name="Lipzen A."/>
            <person name="Chen C."/>
            <person name="Yanf M."/>
            <person name="Daum C."/>
            <person name="Ng V."/>
            <person name="Clum A."/>
            <person name="Ohm R."/>
            <person name="Martin F."/>
            <person name="Silar P."/>
            <person name="Natvig D."/>
            <person name="Lalanne C."/>
            <person name="Gautier V."/>
            <person name="Ament-Velasquez S.L."/>
            <person name="Kruys A."/>
            <person name="Hutchinson M.I."/>
            <person name="Powell A.J."/>
            <person name="Barry K."/>
            <person name="Miller A.N."/>
            <person name="Grigoriev I.V."/>
            <person name="Debuchy R."/>
            <person name="Gladieux P."/>
            <person name="Thoren M.H."/>
            <person name="Johannesson H."/>
        </authorList>
    </citation>
    <scope>NUCLEOTIDE SEQUENCE</scope>
    <source>
        <strain evidence="13">CBS 123565</strain>
    </source>
</reference>
<name>A0AAN6ZFV7_9PEZI</name>
<evidence type="ECO:0000256" key="11">
    <source>
        <dbReference type="SAM" id="MobiDB-lite"/>
    </source>
</evidence>
<dbReference type="Gene3D" id="3.10.580.10">
    <property type="entry name" value="CBS-domain"/>
    <property type="match status" value="2"/>
</dbReference>
<feature type="compositionally biased region" description="Polar residues" evidence="11">
    <location>
        <begin position="12"/>
        <end position="22"/>
    </location>
</feature>
<feature type="domain" description="CBS" evidence="12">
    <location>
        <begin position="197"/>
        <end position="257"/>
    </location>
</feature>
<evidence type="ECO:0000313" key="13">
    <source>
        <dbReference type="EMBL" id="KAK4136161.1"/>
    </source>
</evidence>
<feature type="region of interest" description="Disordered" evidence="11">
    <location>
        <begin position="495"/>
        <end position="533"/>
    </location>
</feature>
<protein>
    <recommendedName>
        <fullName evidence="4">Protein SDS23</fullName>
    </recommendedName>
    <alternativeName>
        <fullName evidence="5">Protein sds23</fullName>
    </alternativeName>
</protein>
<dbReference type="AlphaFoldDB" id="A0AAN6ZFV7"/>
<feature type="region of interest" description="Disordered" evidence="11">
    <location>
        <begin position="1"/>
        <end position="68"/>
    </location>
</feature>